<evidence type="ECO:0000256" key="9">
    <source>
        <dbReference type="PIRSR" id="PIRSR006113-1"/>
    </source>
</evidence>
<evidence type="ECO:0000313" key="12">
    <source>
        <dbReference type="Proteomes" id="UP000675284"/>
    </source>
</evidence>
<protein>
    <recommendedName>
        <fullName evidence="3 8">6-carboxy-5,6,7,8-tetrahydropterin synthase</fullName>
        <ecNumber evidence="8">4.-.-.-</ecNumber>
    </recommendedName>
</protein>
<dbReference type="Proteomes" id="UP000675284">
    <property type="component" value="Unassembled WGS sequence"/>
</dbReference>
<dbReference type="GO" id="GO:0046872">
    <property type="term" value="F:metal ion binding"/>
    <property type="evidence" value="ECO:0007669"/>
    <property type="project" value="UniProtKB-KW"/>
</dbReference>
<keyword evidence="4 8" id="KW-0479">Metal-binding</keyword>
<accession>A0A941IBC0</accession>
<evidence type="ECO:0000256" key="3">
    <source>
        <dbReference type="ARBA" id="ARBA00018141"/>
    </source>
</evidence>
<dbReference type="SUPFAM" id="SSF55620">
    <property type="entry name" value="Tetrahydrobiopterin biosynthesis enzymes-like"/>
    <property type="match status" value="1"/>
</dbReference>
<dbReference type="InterPro" id="IPR038418">
    <property type="entry name" value="6-PTP_synth/QueD_sf"/>
</dbReference>
<dbReference type="GO" id="GO:0008616">
    <property type="term" value="P:tRNA queuosine(34) biosynthetic process"/>
    <property type="evidence" value="ECO:0007669"/>
    <property type="project" value="UniProtKB-KW"/>
</dbReference>
<dbReference type="InterPro" id="IPR007115">
    <property type="entry name" value="6-PTP_synth/QueD"/>
</dbReference>
<comment type="cofactor">
    <cofactor evidence="8 10">
        <name>Zn(2+)</name>
        <dbReference type="ChEBI" id="CHEBI:29105"/>
    </cofactor>
    <text evidence="8 10">Binds 1 zinc ion per subunit.</text>
</comment>
<dbReference type="AlphaFoldDB" id="A0A941IBC0"/>
<evidence type="ECO:0000256" key="5">
    <source>
        <dbReference type="ARBA" id="ARBA00022833"/>
    </source>
</evidence>
<evidence type="ECO:0000313" key="11">
    <source>
        <dbReference type="EMBL" id="MBR7796276.1"/>
    </source>
</evidence>
<feature type="active site" description="Proton acceptor" evidence="9">
    <location>
        <position position="37"/>
    </location>
</feature>
<keyword evidence="5 8" id="KW-0862">Zinc</keyword>
<dbReference type="EC" id="4.-.-.-" evidence="8"/>
<feature type="active site" description="Charge relay system" evidence="9">
    <location>
        <position position="78"/>
    </location>
</feature>
<dbReference type="Gene3D" id="3.30.479.10">
    <property type="entry name" value="6-pyruvoyl tetrahydropterin synthase/QueD"/>
    <property type="match status" value="1"/>
</dbReference>
<evidence type="ECO:0000256" key="10">
    <source>
        <dbReference type="PIRSR" id="PIRSR006113-2"/>
    </source>
</evidence>
<feature type="binding site" evidence="10">
    <location>
        <position position="43"/>
    </location>
    <ligand>
        <name>Zn(2+)</name>
        <dbReference type="ChEBI" id="CHEBI:29105"/>
    </ligand>
</feature>
<organism evidence="11 12">
    <name type="scientific">Virgibacillus salarius</name>
    <dbReference type="NCBI Taxonomy" id="447199"/>
    <lineage>
        <taxon>Bacteria</taxon>
        <taxon>Bacillati</taxon>
        <taxon>Bacillota</taxon>
        <taxon>Bacilli</taxon>
        <taxon>Bacillales</taxon>
        <taxon>Bacillaceae</taxon>
        <taxon>Virgibacillus</taxon>
    </lineage>
</organism>
<comment type="pathway">
    <text evidence="1 8">Purine metabolism; 7-cyano-7-deazaguanine biosynthesis.</text>
</comment>
<gene>
    <name evidence="11" type="primary">queD</name>
    <name evidence="11" type="ORF">KCX74_09525</name>
</gene>
<feature type="active site" description="Charge relay system" evidence="9">
    <location>
        <position position="129"/>
    </location>
</feature>
<keyword evidence="12" id="KW-1185">Reference proteome</keyword>
<reference evidence="11" key="1">
    <citation type="submission" date="2021-04" db="EMBL/GenBank/DDBJ databases">
        <title>Isolation and polyphasic classification of algal microorganism.</title>
        <authorList>
            <person name="Wang S."/>
        </authorList>
    </citation>
    <scope>NUCLEOTIDE SEQUENCE</scope>
    <source>
        <strain evidence="11">720a</strain>
    </source>
</reference>
<comment type="caution">
    <text evidence="11">The sequence shown here is derived from an EMBL/GenBank/DDBJ whole genome shotgun (WGS) entry which is preliminary data.</text>
</comment>
<dbReference type="PANTHER" id="PTHR12589:SF7">
    <property type="entry name" value="6-PYRUVOYL TETRAHYDROBIOPTERIN SYNTHASE"/>
    <property type="match status" value="1"/>
</dbReference>
<dbReference type="RefSeq" id="WP_026681715.1">
    <property type="nucleotide sequence ID" value="NZ_BAAACY010000110.1"/>
</dbReference>
<evidence type="ECO:0000256" key="1">
    <source>
        <dbReference type="ARBA" id="ARBA00005061"/>
    </source>
</evidence>
<name>A0A941IBC0_9BACI</name>
<dbReference type="PANTHER" id="PTHR12589">
    <property type="entry name" value="PYRUVOYL TETRAHYDROBIOPTERIN SYNTHASE"/>
    <property type="match status" value="1"/>
</dbReference>
<evidence type="ECO:0000256" key="6">
    <source>
        <dbReference type="ARBA" id="ARBA00023239"/>
    </source>
</evidence>
<feature type="binding site" evidence="10">
    <location>
        <position position="41"/>
    </location>
    <ligand>
        <name>Zn(2+)</name>
        <dbReference type="ChEBI" id="CHEBI:29105"/>
    </ligand>
</feature>
<sequence length="149" mass="17415">MIQQIYPVPHHNYSYEINKDFHFAAAHYIPHQDTGRCQSMHGHTYFTNITIVGETLNHTGFLVDFKEIKDLIHKRFDHGVMNEDIAFSNVCPNTFPTTEIVARTIYELVQEYLDGFSHSPRCIQVYLRETPSSYCVYRPKENIDENTSN</sequence>
<dbReference type="PIRSF" id="PIRSF006113">
    <property type="entry name" value="PTP_synth"/>
    <property type="match status" value="1"/>
</dbReference>
<evidence type="ECO:0000256" key="4">
    <source>
        <dbReference type="ARBA" id="ARBA00022723"/>
    </source>
</evidence>
<evidence type="ECO:0000256" key="8">
    <source>
        <dbReference type="PIRNR" id="PIRNR006113"/>
    </source>
</evidence>
<dbReference type="GO" id="GO:0070497">
    <property type="term" value="F:6-carboxytetrahydropterin synthase activity"/>
    <property type="evidence" value="ECO:0007669"/>
    <property type="project" value="UniProtKB-EC"/>
</dbReference>
<keyword evidence="8" id="KW-0671">Queuosine biosynthesis</keyword>
<proteinExistence type="inferred from homology"/>
<dbReference type="Pfam" id="PF01242">
    <property type="entry name" value="PTPS"/>
    <property type="match status" value="1"/>
</dbReference>
<dbReference type="EMBL" id="JAGSOT010000024">
    <property type="protein sequence ID" value="MBR7796276.1"/>
    <property type="molecule type" value="Genomic_DNA"/>
</dbReference>
<keyword evidence="6 8" id="KW-0456">Lyase</keyword>
<evidence type="ECO:0000256" key="7">
    <source>
        <dbReference type="ARBA" id="ARBA00048807"/>
    </source>
</evidence>
<evidence type="ECO:0000256" key="2">
    <source>
        <dbReference type="ARBA" id="ARBA00008900"/>
    </source>
</evidence>
<dbReference type="NCBIfam" id="TIGR03367">
    <property type="entry name" value="queuosine_QueD"/>
    <property type="match status" value="1"/>
</dbReference>
<comment type="similarity">
    <text evidence="2 8">Belongs to the PTPS family. QueD subfamily.</text>
</comment>
<comment type="catalytic activity">
    <reaction evidence="7 8">
        <text>7,8-dihydroneopterin 3'-triphosphate + H2O = 6-carboxy-5,6,7,8-tetrahydropterin + triphosphate + acetaldehyde + 2 H(+)</text>
        <dbReference type="Rhea" id="RHEA:27966"/>
        <dbReference type="ChEBI" id="CHEBI:15343"/>
        <dbReference type="ChEBI" id="CHEBI:15377"/>
        <dbReference type="ChEBI" id="CHEBI:15378"/>
        <dbReference type="ChEBI" id="CHEBI:18036"/>
        <dbReference type="ChEBI" id="CHEBI:58462"/>
        <dbReference type="ChEBI" id="CHEBI:61032"/>
        <dbReference type="EC" id="4.1.2.50"/>
    </reaction>
</comment>
<feature type="binding site" evidence="10">
    <location>
        <position position="27"/>
    </location>
    <ligand>
        <name>Zn(2+)</name>
        <dbReference type="ChEBI" id="CHEBI:29105"/>
    </ligand>
</feature>